<evidence type="ECO:0000313" key="2">
    <source>
        <dbReference type="EMBL" id="ASZ74661.1"/>
    </source>
</evidence>
<name>A0A249XSF3_9CAUD</name>
<feature type="compositionally biased region" description="Basic and acidic residues" evidence="1">
    <location>
        <begin position="1044"/>
        <end position="1056"/>
    </location>
</feature>
<feature type="compositionally biased region" description="Low complexity" evidence="1">
    <location>
        <begin position="466"/>
        <end position="478"/>
    </location>
</feature>
<feature type="region of interest" description="Disordered" evidence="1">
    <location>
        <begin position="185"/>
        <end position="222"/>
    </location>
</feature>
<feature type="region of interest" description="Disordered" evidence="1">
    <location>
        <begin position="1030"/>
        <end position="1065"/>
    </location>
</feature>
<feature type="compositionally biased region" description="Polar residues" evidence="1">
    <location>
        <begin position="137"/>
        <end position="158"/>
    </location>
</feature>
<feature type="region of interest" description="Disordered" evidence="1">
    <location>
        <begin position="276"/>
        <end position="441"/>
    </location>
</feature>
<feature type="compositionally biased region" description="Low complexity" evidence="1">
    <location>
        <begin position="490"/>
        <end position="503"/>
    </location>
</feature>
<organism evidence="2 3">
    <name type="scientific">Mycobacterium phage Phabba</name>
    <dbReference type="NCBI Taxonomy" id="2027899"/>
    <lineage>
        <taxon>Viruses</taxon>
        <taxon>Duplodnaviria</taxon>
        <taxon>Heunggongvirae</taxon>
        <taxon>Uroviricota</taxon>
        <taxon>Caudoviricetes</taxon>
        <taxon>Ceeclamvirinae</taxon>
        <taxon>Myrnavirus</taxon>
        <taxon>Myrnavirus phabba</taxon>
        <taxon>Myranavirus phabba</taxon>
    </lineage>
</organism>
<feature type="region of interest" description="Disordered" evidence="1">
    <location>
        <begin position="93"/>
        <end position="167"/>
    </location>
</feature>
<feature type="compositionally biased region" description="Pro residues" evidence="1">
    <location>
        <begin position="607"/>
        <end position="620"/>
    </location>
</feature>
<feature type="region of interest" description="Disordered" evidence="1">
    <location>
        <begin position="781"/>
        <end position="829"/>
    </location>
</feature>
<feature type="compositionally biased region" description="Acidic residues" evidence="1">
    <location>
        <begin position="309"/>
        <end position="343"/>
    </location>
</feature>
<feature type="compositionally biased region" description="Pro residues" evidence="1">
    <location>
        <begin position="504"/>
        <end position="516"/>
    </location>
</feature>
<evidence type="ECO:0000256" key="1">
    <source>
        <dbReference type="SAM" id="MobiDB-lite"/>
    </source>
</evidence>
<feature type="compositionally biased region" description="Basic and acidic residues" evidence="1">
    <location>
        <begin position="1131"/>
        <end position="1143"/>
    </location>
</feature>
<evidence type="ECO:0000313" key="3">
    <source>
        <dbReference type="Proteomes" id="UP000226037"/>
    </source>
</evidence>
<accession>A0A249XSF3</accession>
<dbReference type="Proteomes" id="UP000226037">
    <property type="component" value="Segment"/>
</dbReference>
<protein>
    <submittedName>
        <fullName evidence="2">Uncharacterized protein</fullName>
    </submittedName>
</protein>
<keyword evidence="3" id="KW-1185">Reference proteome</keyword>
<reference evidence="3" key="1">
    <citation type="submission" date="2017-08" db="EMBL/GenBank/DDBJ databases">
        <authorList>
            <person name="de Groot N.N."/>
        </authorList>
    </citation>
    <scope>NUCLEOTIDE SEQUENCE [LARGE SCALE GENOMIC DNA]</scope>
</reference>
<feature type="compositionally biased region" description="Basic and acidic residues" evidence="1">
    <location>
        <begin position="101"/>
        <end position="136"/>
    </location>
</feature>
<feature type="compositionally biased region" description="Acidic residues" evidence="1">
    <location>
        <begin position="276"/>
        <end position="286"/>
    </location>
</feature>
<feature type="compositionally biased region" description="Low complexity" evidence="1">
    <location>
        <begin position="408"/>
        <end position="419"/>
    </location>
</feature>
<feature type="compositionally biased region" description="Low complexity" evidence="1">
    <location>
        <begin position="588"/>
        <end position="603"/>
    </location>
</feature>
<gene>
    <name evidence="2" type="ORF">SEA_PHABBA_92</name>
</gene>
<feature type="region of interest" description="Disordered" evidence="1">
    <location>
        <begin position="1112"/>
        <end position="1150"/>
    </location>
</feature>
<feature type="compositionally biased region" description="Basic and acidic residues" evidence="1">
    <location>
        <begin position="731"/>
        <end position="748"/>
    </location>
</feature>
<proteinExistence type="predicted"/>
<feature type="compositionally biased region" description="Pro residues" evidence="1">
    <location>
        <begin position="394"/>
        <end position="407"/>
    </location>
</feature>
<feature type="compositionally biased region" description="Acidic residues" evidence="1">
    <location>
        <begin position="749"/>
        <end position="759"/>
    </location>
</feature>
<sequence>MSDFGLFEADTDAQQAPQRQQRQAANKLANAIYDVKDQYGPFLMGSTGKDEFEDRWHHAKNDIRKTVEAAGAFPNTGVMRRIHNAMKRDFVATLGDDNAEDPTKKPKKDGDGDSRTINDSQYKKVRDGDPSVKDNVKTNTGDGSDAEGNNPSSTTGKQSDPRDTDKYRKASARALLAENFEGDLVPDDNFEGYLDSVDQGGPEKVQRNFTDGDDSGTDRTSAREARRLAIDLYKDFAETNELRVAKLSTLNHYADTGIDDSTYFLLANLIRQADENCDCDDDEDTDGPQGSDTDSDGPPKGAAEKGGESSEDSDDDDDSDDSDSDDSGSSDDGGSESDSDSGDSGENPFAGGDEGSDAPSEDAGPPADDAGPMGDPQAPPGPPDLGPEDGGDPAGPPPEAQAPPGPPQLDDAPPLAQDDFSGVDEFSPQDAGGLPPNTELVQVEQIEDALGLPPGTLEQLLADSVAHGGPPQPHGAGPVASRRYVAFGEGADPAAGGQAVAPAAPAPAGPPAPAMPGPDDGALLDQASQAVTNLVDVKTQEFQTIIDPLQQALQAIQFAQQVEQAANPMDVTPPEGTVDVSPQSAVDPAAQAGAASIQAPAPQTSVGPPPPGPGAAPAPAPSGGDSGGGESDSSSEKKESSLAIRRHAFKLAQYWGLSEQGYQTVLAAMSRKHYQHVAEAIQTLPPEHRMGIAASLADMFSTDNVRFNTGQFMASAGVPVGQDAVHLAGNPRDRAGDSWRDGKDRRDAEAEDYDTDPDNWEEREAARLGLRQGSRRPFVIRSRTTGGGRTAGETWKPPGGGQSLDSFEFPGQGEKAEFSDNNKLTDLPGEKKSAGIVEDYQRYDKRQSTEGLNAGGEGEVDQFLQNKKVGPRAQNKLHETLGLEPHQKAANFQPQVEGWAFDNHLNGYVSHVRQAFHCPCGQAHNPPSHGMCRCGKLWYTYAIGTGQHLANGNEAEMFLAREIPVRENVIMANRQFHSAEEYNNASGNGPFQDYAEDVEFYDDDEIDESTPHAPGETDMDTRRSAAIEHEDPDHTDPAFGGWPFEEHKPKRNDGKKTGASYGEDDHNVVERDGEKFCSACDAMLWDPNVHHCPAKQASRSFFADWTKFTDDDNAGYDTGAEAPSTTPGKQPPKDWAKRDDKGNWVKPQFK</sequence>
<dbReference type="EMBL" id="MF668280">
    <property type="protein sequence ID" value="ASZ74661.1"/>
    <property type="molecule type" value="Genomic_DNA"/>
</dbReference>
<feature type="region of interest" description="Disordered" evidence="1">
    <location>
        <begin position="463"/>
        <end position="523"/>
    </location>
</feature>
<feature type="compositionally biased region" description="Low complexity" evidence="1">
    <location>
        <begin position="361"/>
        <end position="376"/>
    </location>
</feature>
<feature type="region of interest" description="Disordered" evidence="1">
    <location>
        <begin position="728"/>
        <end position="761"/>
    </location>
</feature>
<feature type="region of interest" description="Disordered" evidence="1">
    <location>
        <begin position="568"/>
        <end position="641"/>
    </location>
</feature>